<reference evidence="1 2" key="1">
    <citation type="submission" date="2018-02" db="EMBL/GenBank/DDBJ databases">
        <title>Mycoplasma marinum and Mycoplasma todarodis sp. nov., moderately halophilic and psychrotolerant mycoplasmas isolated from cephalopods.</title>
        <authorList>
            <person name="Viver T."/>
        </authorList>
    </citation>
    <scope>NUCLEOTIDE SEQUENCE [LARGE SCALE GENOMIC DNA]</scope>
    <source>
        <strain evidence="1 2">PE</strain>
    </source>
</reference>
<organism evidence="1 2">
    <name type="scientific">Mycoplasma marinum</name>
    <dbReference type="NCBI Taxonomy" id="1937190"/>
    <lineage>
        <taxon>Bacteria</taxon>
        <taxon>Bacillati</taxon>
        <taxon>Mycoplasmatota</taxon>
        <taxon>Mollicutes</taxon>
        <taxon>Mycoplasmataceae</taxon>
        <taxon>Mycoplasma</taxon>
    </lineage>
</organism>
<feature type="non-terminal residue" evidence="1">
    <location>
        <position position="1"/>
    </location>
</feature>
<dbReference type="RefSeq" id="WP_168388320.1">
    <property type="nucleotide sequence ID" value="NZ_PSZO01000008.1"/>
</dbReference>
<sequence>NKTNLMGVIRKFEIKRMNTEFIEELIDKKFREWINKPGVLDYLIKVAEQNNDKKDSNKKDYVKEDLLILQKNIISERKS</sequence>
<keyword evidence="2" id="KW-1185">Reference proteome</keyword>
<protein>
    <submittedName>
        <fullName evidence="1">Uncharacterized protein</fullName>
    </submittedName>
</protein>
<proteinExistence type="predicted"/>
<name>A0A4R0XLH1_9MOLU</name>
<evidence type="ECO:0000313" key="1">
    <source>
        <dbReference type="EMBL" id="TCG11324.1"/>
    </source>
</evidence>
<evidence type="ECO:0000313" key="2">
    <source>
        <dbReference type="Proteomes" id="UP000294192"/>
    </source>
</evidence>
<dbReference type="AlphaFoldDB" id="A0A4R0XLH1"/>
<accession>A0A4R0XLH1</accession>
<dbReference type="EMBL" id="PSZO01000008">
    <property type="protein sequence ID" value="TCG11324.1"/>
    <property type="molecule type" value="Genomic_DNA"/>
</dbReference>
<gene>
    <name evidence="1" type="ORF">C4B24_02115</name>
</gene>
<comment type="caution">
    <text evidence="1">The sequence shown here is derived from an EMBL/GenBank/DDBJ whole genome shotgun (WGS) entry which is preliminary data.</text>
</comment>
<dbReference type="Proteomes" id="UP000294192">
    <property type="component" value="Unassembled WGS sequence"/>
</dbReference>